<organism evidence="2 3">
    <name type="scientific">Zizania palustris</name>
    <name type="common">Northern wild rice</name>
    <dbReference type="NCBI Taxonomy" id="103762"/>
    <lineage>
        <taxon>Eukaryota</taxon>
        <taxon>Viridiplantae</taxon>
        <taxon>Streptophyta</taxon>
        <taxon>Embryophyta</taxon>
        <taxon>Tracheophyta</taxon>
        <taxon>Spermatophyta</taxon>
        <taxon>Magnoliopsida</taxon>
        <taxon>Liliopsida</taxon>
        <taxon>Poales</taxon>
        <taxon>Poaceae</taxon>
        <taxon>BOP clade</taxon>
        <taxon>Oryzoideae</taxon>
        <taxon>Oryzeae</taxon>
        <taxon>Zizaniinae</taxon>
        <taxon>Zizania</taxon>
    </lineage>
</organism>
<dbReference type="EMBL" id="JAAALK010000082">
    <property type="protein sequence ID" value="KAG8087848.1"/>
    <property type="molecule type" value="Genomic_DNA"/>
</dbReference>
<comment type="caution">
    <text evidence="2">The sequence shown here is derived from an EMBL/GenBank/DDBJ whole genome shotgun (WGS) entry which is preliminary data.</text>
</comment>
<feature type="compositionally biased region" description="Basic and acidic residues" evidence="1">
    <location>
        <begin position="58"/>
        <end position="87"/>
    </location>
</feature>
<name>A0A8J5WBS3_ZIZPA</name>
<keyword evidence="3" id="KW-1185">Reference proteome</keyword>
<proteinExistence type="predicted"/>
<protein>
    <submittedName>
        <fullName evidence="2">Uncharacterized protein</fullName>
    </submittedName>
</protein>
<reference evidence="2" key="2">
    <citation type="submission" date="2021-02" db="EMBL/GenBank/DDBJ databases">
        <authorList>
            <person name="Kimball J.A."/>
            <person name="Haas M.W."/>
            <person name="Macchietto M."/>
            <person name="Kono T."/>
            <person name="Duquette J."/>
            <person name="Shao M."/>
        </authorList>
    </citation>
    <scope>NUCLEOTIDE SEQUENCE</scope>
    <source>
        <tissue evidence="2">Fresh leaf tissue</tissue>
    </source>
</reference>
<feature type="region of interest" description="Disordered" evidence="1">
    <location>
        <begin position="26"/>
        <end position="140"/>
    </location>
</feature>
<feature type="compositionally biased region" description="Low complexity" evidence="1">
    <location>
        <begin position="130"/>
        <end position="139"/>
    </location>
</feature>
<gene>
    <name evidence="2" type="ORF">GUJ93_ZPchr0010g7411</name>
</gene>
<reference evidence="2" key="1">
    <citation type="journal article" date="2021" name="bioRxiv">
        <title>Whole Genome Assembly and Annotation of Northern Wild Rice, Zizania palustris L., Supports a Whole Genome Duplication in the Zizania Genus.</title>
        <authorList>
            <person name="Haas M."/>
            <person name="Kono T."/>
            <person name="Macchietto M."/>
            <person name="Millas R."/>
            <person name="McGilp L."/>
            <person name="Shao M."/>
            <person name="Duquette J."/>
            <person name="Hirsch C.N."/>
            <person name="Kimball J."/>
        </authorList>
    </citation>
    <scope>NUCLEOTIDE SEQUENCE</scope>
    <source>
        <tissue evidence="2">Fresh leaf tissue</tissue>
    </source>
</reference>
<sequence>MAAGAGDDQGSPSVNCPSLMEVVAGRPATVPRARTPVSTEPRAELASAAPDLYATKLAARDEGAPAANKRHDSPAREGRTTAAREGRAVAVPSREAERAAAAAREGRAAAVTSREAEGPVARPKGEESSAAGALDLAAGPPDPVAAMVGALDLSMEAPDPAMAGACPVEAARPKGEGSPAAGSPNLAAGRRIRPWQGPTGH</sequence>
<dbReference type="Proteomes" id="UP000729402">
    <property type="component" value="Unassembled WGS sequence"/>
</dbReference>
<feature type="region of interest" description="Disordered" evidence="1">
    <location>
        <begin position="169"/>
        <end position="201"/>
    </location>
</feature>
<evidence type="ECO:0000256" key="1">
    <source>
        <dbReference type="SAM" id="MobiDB-lite"/>
    </source>
</evidence>
<evidence type="ECO:0000313" key="3">
    <source>
        <dbReference type="Proteomes" id="UP000729402"/>
    </source>
</evidence>
<feature type="compositionally biased region" description="Low complexity" evidence="1">
    <location>
        <begin position="88"/>
        <end position="111"/>
    </location>
</feature>
<accession>A0A8J5WBS3</accession>
<evidence type="ECO:0000313" key="2">
    <source>
        <dbReference type="EMBL" id="KAG8087848.1"/>
    </source>
</evidence>
<dbReference type="AlphaFoldDB" id="A0A8J5WBS3"/>